<dbReference type="RefSeq" id="WP_229686805.1">
    <property type="nucleotide sequence ID" value="NZ_BMMK01000041.1"/>
</dbReference>
<dbReference type="InterPro" id="IPR014985">
    <property type="entry name" value="WbqC"/>
</dbReference>
<reference evidence="1" key="2">
    <citation type="submission" date="2020-09" db="EMBL/GenBank/DDBJ databases">
        <authorList>
            <person name="Sun Q."/>
            <person name="Zhou Y."/>
        </authorList>
    </citation>
    <scope>NUCLEOTIDE SEQUENCE</scope>
    <source>
        <strain evidence="1">CGMCC 4.5737</strain>
    </source>
</reference>
<proteinExistence type="predicted"/>
<comment type="caution">
    <text evidence="1">The sequence shown here is derived from an EMBL/GenBank/DDBJ whole genome shotgun (WGS) entry which is preliminary data.</text>
</comment>
<dbReference type="AlphaFoldDB" id="A0A8J3CDN4"/>
<gene>
    <name evidence="1" type="ORF">GCM10012275_56120</name>
</gene>
<evidence type="ECO:0000313" key="1">
    <source>
        <dbReference type="EMBL" id="GGM78252.1"/>
    </source>
</evidence>
<name>A0A8J3CDN4_9PSEU</name>
<sequence>MGGTVAIHQPNVFPRLSTLAKLYAADRWIVLDDVQFARRDYQHRARLAMLDDPHRQQWLSVATHLPRGRSTLIRDAQLAEPVQCRRRVAGLVRQFYGRSRRWKAVQDVLAPVLERFTTTDRTADIAEVSVRALLSSVRWSGEVLHSSVLPSRPGRSQRLASLAAVTGSTTYLCGTGGLRYLETEPFATHRVAVMPFHLPDASSASVWRFAREVSALWALALLGPEELAAELGRLRASHEPATCPGVIAKRDSLADPIWGSNPVRGSSRYEGVPETRGS</sequence>
<keyword evidence="2" id="KW-1185">Reference proteome</keyword>
<dbReference type="Pfam" id="PF08889">
    <property type="entry name" value="WbqC"/>
    <property type="match status" value="1"/>
</dbReference>
<accession>A0A8J3CDN4</accession>
<dbReference type="EMBL" id="BMMK01000041">
    <property type="protein sequence ID" value="GGM78252.1"/>
    <property type="molecule type" value="Genomic_DNA"/>
</dbReference>
<dbReference type="Proteomes" id="UP000637578">
    <property type="component" value="Unassembled WGS sequence"/>
</dbReference>
<organism evidence="1 2">
    <name type="scientific">Longimycelium tulufanense</name>
    <dbReference type="NCBI Taxonomy" id="907463"/>
    <lineage>
        <taxon>Bacteria</taxon>
        <taxon>Bacillati</taxon>
        <taxon>Actinomycetota</taxon>
        <taxon>Actinomycetes</taxon>
        <taxon>Pseudonocardiales</taxon>
        <taxon>Pseudonocardiaceae</taxon>
        <taxon>Longimycelium</taxon>
    </lineage>
</organism>
<evidence type="ECO:0000313" key="2">
    <source>
        <dbReference type="Proteomes" id="UP000637578"/>
    </source>
</evidence>
<reference evidence="1" key="1">
    <citation type="journal article" date="2014" name="Int. J. Syst. Evol. Microbiol.">
        <title>Complete genome sequence of Corynebacterium casei LMG S-19264T (=DSM 44701T), isolated from a smear-ripened cheese.</title>
        <authorList>
            <consortium name="US DOE Joint Genome Institute (JGI-PGF)"/>
            <person name="Walter F."/>
            <person name="Albersmeier A."/>
            <person name="Kalinowski J."/>
            <person name="Ruckert C."/>
        </authorList>
    </citation>
    <scope>NUCLEOTIDE SEQUENCE</scope>
    <source>
        <strain evidence="1">CGMCC 4.5737</strain>
    </source>
</reference>
<protein>
    <submittedName>
        <fullName evidence="1">Uncharacterized protein</fullName>
    </submittedName>
</protein>